<accession>A0ABZ3EYE0</accession>
<proteinExistence type="predicted"/>
<sequence length="109" mass="12066">MDVIHSVAIIAVVSACTILIRAVPFLLFGGNRQVPETIHYLGKFLPEAIMATLVIYCLRNIEIMEGTHGFPELISVALVAILHLWKKNILISVGLGTICYMVLIQMIFT</sequence>
<evidence type="ECO:0000313" key="3">
    <source>
        <dbReference type="Proteomes" id="UP001451571"/>
    </source>
</evidence>
<dbReference type="Proteomes" id="UP001451571">
    <property type="component" value="Chromosome"/>
</dbReference>
<dbReference type="InterPro" id="IPR008407">
    <property type="entry name" value="Brnchd-chn_aa_trnsp_AzlD"/>
</dbReference>
<evidence type="ECO:0000313" key="2">
    <source>
        <dbReference type="EMBL" id="XAH74294.1"/>
    </source>
</evidence>
<protein>
    <submittedName>
        <fullName evidence="2">AzlD domain-containing protein</fullName>
    </submittedName>
</protein>
<keyword evidence="1" id="KW-0472">Membrane</keyword>
<keyword evidence="1" id="KW-1133">Transmembrane helix</keyword>
<dbReference type="RefSeq" id="WP_342757887.1">
    <property type="nucleotide sequence ID" value="NZ_CP146256.1"/>
</dbReference>
<reference evidence="2 3" key="1">
    <citation type="submission" date="2024-02" db="EMBL/GenBank/DDBJ databases">
        <title>Bacterial strain from lacustrine sediment.</title>
        <authorList>
            <person name="Petit C."/>
            <person name="Fadhlaoui K."/>
        </authorList>
    </citation>
    <scope>NUCLEOTIDE SEQUENCE [LARGE SCALE GENOMIC DNA]</scope>
    <source>
        <strain evidence="2 3">IPX-CK</strain>
    </source>
</reference>
<gene>
    <name evidence="2" type="ORF">V6984_00590</name>
</gene>
<name>A0ABZ3EYE0_9FIRM</name>
<feature type="transmembrane region" description="Helical" evidence="1">
    <location>
        <begin position="40"/>
        <end position="58"/>
    </location>
</feature>
<dbReference type="EMBL" id="CP146256">
    <property type="protein sequence ID" value="XAH74294.1"/>
    <property type="molecule type" value="Genomic_DNA"/>
</dbReference>
<feature type="transmembrane region" description="Helical" evidence="1">
    <location>
        <begin position="7"/>
        <end position="28"/>
    </location>
</feature>
<dbReference type="PIRSF" id="PIRSF003203">
    <property type="entry name" value="AzlD"/>
    <property type="match status" value="1"/>
</dbReference>
<organism evidence="2 3">
    <name type="scientific">Kineothrix sedimenti</name>
    <dbReference type="NCBI Taxonomy" id="3123317"/>
    <lineage>
        <taxon>Bacteria</taxon>
        <taxon>Bacillati</taxon>
        <taxon>Bacillota</taxon>
        <taxon>Clostridia</taxon>
        <taxon>Lachnospirales</taxon>
        <taxon>Lachnospiraceae</taxon>
        <taxon>Kineothrix</taxon>
    </lineage>
</organism>
<evidence type="ECO:0000256" key="1">
    <source>
        <dbReference type="SAM" id="Phobius"/>
    </source>
</evidence>
<keyword evidence="3" id="KW-1185">Reference proteome</keyword>
<feature type="transmembrane region" description="Helical" evidence="1">
    <location>
        <begin position="91"/>
        <end position="108"/>
    </location>
</feature>
<keyword evidence="1" id="KW-0812">Transmembrane</keyword>
<dbReference type="Pfam" id="PF05437">
    <property type="entry name" value="AzlD"/>
    <property type="match status" value="1"/>
</dbReference>